<evidence type="ECO:0000256" key="2">
    <source>
        <dbReference type="SAM" id="MobiDB-lite"/>
    </source>
</evidence>
<sequence length="497" mass="54828">MAAPRTPPPGSPRDPLPTPLPSGEVYKGEQPESIERKSAPPSPTPSRPKSRSSGLFQGASPDSDHDHGHTHGDDASNIIPPPFNGRSQSKTGDDYGGLLSLDEPGIRQLSDDKRTDLLVDAISALKDCKNRLLHAQIQNQMLTIESHESTQRFLVEHNISKREIDRLRANQQTSNESLESAETYRRRLTKAKIRLRASEHELAEKSAEIEKLRKIIRQSRLELERERQWSHSRQYTKHSDQQYPVRSLPQSPITSREDGQQNHPGGRPKIVLPPIDASFGGPMSPQQGERSQVSPKVPHQQIPKIQSTSTPSLPPPSPQAGLETLGMLATQVLEREGASRQGSQDPSSPTTKRRGSLTQPNSSASSSRELRSPLTFSEPQQMESIDARRQSTVSTIDAAVDQDDINATDIESEQDEDEDGGSSNRHITPTPRGHKAPTTPPPPPIQQHSLGSPKRQNEDRAASVNASPSKFIRKDSHGSRRPMTSQIGKILNFDRSP</sequence>
<feature type="coiled-coil region" evidence="1">
    <location>
        <begin position="181"/>
        <end position="222"/>
    </location>
</feature>
<accession>A0A060TCP3</accession>
<organism evidence="3">
    <name type="scientific">Blastobotrys adeninivorans</name>
    <name type="common">Yeast</name>
    <name type="synonym">Arxula adeninivorans</name>
    <dbReference type="NCBI Taxonomy" id="409370"/>
    <lineage>
        <taxon>Eukaryota</taxon>
        <taxon>Fungi</taxon>
        <taxon>Dikarya</taxon>
        <taxon>Ascomycota</taxon>
        <taxon>Saccharomycotina</taxon>
        <taxon>Dipodascomycetes</taxon>
        <taxon>Dipodascales</taxon>
        <taxon>Trichomonascaceae</taxon>
        <taxon>Blastobotrys</taxon>
    </lineage>
</organism>
<feature type="region of interest" description="Disordered" evidence="2">
    <location>
        <begin position="1"/>
        <end position="99"/>
    </location>
</feature>
<proteinExistence type="predicted"/>
<feature type="compositionally biased region" description="Polar residues" evidence="2">
    <location>
        <begin position="284"/>
        <end position="294"/>
    </location>
</feature>
<feature type="compositionally biased region" description="Polar residues" evidence="2">
    <location>
        <begin position="241"/>
        <end position="254"/>
    </location>
</feature>
<evidence type="ECO:0000313" key="3">
    <source>
        <dbReference type="EMBL" id="CDP36652.1"/>
    </source>
</evidence>
<feature type="compositionally biased region" description="Basic and acidic residues" evidence="2">
    <location>
        <begin position="26"/>
        <end position="38"/>
    </location>
</feature>
<name>A0A060TCP3_BLAAD</name>
<protein>
    <submittedName>
        <fullName evidence="3">ARAD1B17930p</fullName>
    </submittedName>
</protein>
<feature type="compositionally biased region" description="Acidic residues" evidence="2">
    <location>
        <begin position="400"/>
        <end position="420"/>
    </location>
</feature>
<feature type="compositionally biased region" description="Polar residues" evidence="2">
    <location>
        <begin position="340"/>
        <end position="361"/>
    </location>
</feature>
<reference evidence="3" key="1">
    <citation type="submission" date="2014-02" db="EMBL/GenBank/DDBJ databases">
        <authorList>
            <person name="Genoscope - CEA"/>
        </authorList>
    </citation>
    <scope>NUCLEOTIDE SEQUENCE</scope>
    <source>
        <strain evidence="3">LS3</strain>
    </source>
</reference>
<feature type="compositionally biased region" description="Basic and acidic residues" evidence="2">
    <location>
        <begin position="62"/>
        <end position="74"/>
    </location>
</feature>
<dbReference type="AlphaFoldDB" id="A0A060TCP3"/>
<feature type="compositionally biased region" description="Pro residues" evidence="2">
    <location>
        <begin position="1"/>
        <end position="20"/>
    </location>
</feature>
<feature type="compositionally biased region" description="Polar residues" evidence="2">
    <location>
        <begin position="374"/>
        <end position="383"/>
    </location>
</feature>
<feature type="region of interest" description="Disordered" evidence="2">
    <location>
        <begin position="226"/>
        <end position="497"/>
    </location>
</feature>
<reference evidence="3" key="2">
    <citation type="submission" date="2014-06" db="EMBL/GenBank/DDBJ databases">
        <title>The complete genome of Blastobotrys (Arxula) adeninivorans LS3 - a yeast of biotechnological interest.</title>
        <authorList>
            <person name="Kunze G."/>
            <person name="Gaillardin C."/>
            <person name="Czernicka M."/>
            <person name="Durrens P."/>
            <person name="Martin T."/>
            <person name="Boer E."/>
            <person name="Gabaldon T."/>
            <person name="Cruz J."/>
            <person name="Talla E."/>
            <person name="Marck C."/>
            <person name="Goffeau A."/>
            <person name="Barbe V."/>
            <person name="Baret P."/>
            <person name="Baronian K."/>
            <person name="Beier S."/>
            <person name="Bleykasten C."/>
            <person name="Bode R."/>
            <person name="Casaregola S."/>
            <person name="Despons L."/>
            <person name="Fairhead C."/>
            <person name="Giersberg M."/>
            <person name="Gierski P."/>
            <person name="Hahnel U."/>
            <person name="Hartmann A."/>
            <person name="Jankowska D."/>
            <person name="Jubin C."/>
            <person name="Jung P."/>
            <person name="Lafontaine I."/>
            <person name="Leh-Louis V."/>
            <person name="Lemaire M."/>
            <person name="Marcet-Houben M."/>
            <person name="Mascher M."/>
            <person name="Morel G."/>
            <person name="Richard G.-F."/>
            <person name="Riechen J."/>
            <person name="Sacerdot C."/>
            <person name="Sarkar A."/>
            <person name="Savel G."/>
            <person name="Schacherer J."/>
            <person name="Sherman D."/>
            <person name="Straub M.-L."/>
            <person name="Stein N."/>
            <person name="Thierry A."/>
            <person name="Trautwein-Schult A."/>
            <person name="Westhof E."/>
            <person name="Worch S."/>
            <person name="Dujon B."/>
            <person name="Souciet J.-L."/>
            <person name="Wincker P."/>
            <person name="Scholz U."/>
            <person name="Neuveglise N."/>
        </authorList>
    </citation>
    <scope>NUCLEOTIDE SEQUENCE</scope>
    <source>
        <strain evidence="3">LS3</strain>
    </source>
</reference>
<dbReference type="EMBL" id="HG937692">
    <property type="protein sequence ID" value="CDP36652.1"/>
    <property type="molecule type" value="Genomic_DNA"/>
</dbReference>
<gene>
    <name evidence="3" type="ORF">GNLVRS02_ARAD1B17930g</name>
</gene>
<evidence type="ECO:0000256" key="1">
    <source>
        <dbReference type="SAM" id="Coils"/>
    </source>
</evidence>
<keyword evidence="1" id="KW-0175">Coiled coil</keyword>